<dbReference type="PANTHER" id="PTHR11728">
    <property type="entry name" value="GLYCEROL-3-PHOSPHATE DEHYDROGENASE"/>
    <property type="match status" value="1"/>
</dbReference>
<keyword evidence="13" id="KW-0963">Cytoplasm</keyword>
<dbReference type="FunFam" id="1.10.1040.10:FF:000001">
    <property type="entry name" value="Glycerol-3-phosphate dehydrogenase [NAD(P)+]"/>
    <property type="match status" value="1"/>
</dbReference>
<evidence type="ECO:0000256" key="8">
    <source>
        <dbReference type="ARBA" id="ARBA00023264"/>
    </source>
</evidence>
<reference evidence="20 21" key="1">
    <citation type="submission" date="2015-09" db="EMBL/GenBank/DDBJ databases">
        <authorList>
            <consortium name="Pathogen Informatics"/>
        </authorList>
    </citation>
    <scope>NUCLEOTIDE SEQUENCE [LARGE SCALE GENOMIC DNA]</scope>
    <source>
        <strain evidence="20 21">2789STDY5834928</strain>
    </source>
</reference>
<dbReference type="Proteomes" id="UP000095662">
    <property type="component" value="Unassembled WGS sequence"/>
</dbReference>
<sequence length="330" mass="35864">MAKITILGCGFGTALAIMWDKYGHNVTAWSKYQEEIDAIMNDGEHKRLLPGVIVPPTIRLTTDINCVSDCDILVFAIPSKFVREVAQKVKNYVKKDTIVVNVGKGFEENTDKRLSQVLKEELPDNRIAVLTGPSHAEEIGRNVPTTIVVSSEDEDSMVYLQETLQNDRFRIYRNSDLVGCELGGALKNPIALCCGIVEGMGLGDNTIAALMTRGLAEITRLGVAMGGKRETFDGLSGVGDLIVTCTSSHSRNHRAGLLIGQGIPAAQAVKQVGTVEGYQCAKIAYAIAREHNVQVPIIEQLCEVCYNGQSPLEAVSKLMGRPSKAEEEIF</sequence>
<evidence type="ECO:0000256" key="14">
    <source>
        <dbReference type="PIRSR" id="PIRSR000114-1"/>
    </source>
</evidence>
<dbReference type="AlphaFoldDB" id="A0A174ZVP1"/>
<feature type="binding site" evidence="13">
    <location>
        <position position="136"/>
    </location>
    <ligand>
        <name>NADPH</name>
        <dbReference type="ChEBI" id="CHEBI:57783"/>
    </ligand>
</feature>
<feature type="binding site" evidence="15">
    <location>
        <begin position="251"/>
        <end position="252"/>
    </location>
    <ligand>
        <name>substrate</name>
    </ligand>
</feature>
<dbReference type="GO" id="GO:0005975">
    <property type="term" value="P:carbohydrate metabolic process"/>
    <property type="evidence" value="ECO:0007669"/>
    <property type="project" value="InterPro"/>
</dbReference>
<dbReference type="InterPro" id="IPR036291">
    <property type="entry name" value="NAD(P)-bd_dom_sf"/>
</dbReference>
<dbReference type="PIRSF" id="PIRSF000114">
    <property type="entry name" value="Glycerol-3-P_dh"/>
    <property type="match status" value="1"/>
</dbReference>
<dbReference type="InterPro" id="IPR013328">
    <property type="entry name" value="6PGD_dom2"/>
</dbReference>
<gene>
    <name evidence="13 20" type="primary">gpsA</name>
    <name evidence="20" type="ORF">ERS852540_01615</name>
</gene>
<keyword evidence="6 13" id="KW-0443">Lipid metabolism</keyword>
<feature type="binding site" evidence="13">
    <location>
        <position position="187"/>
    </location>
    <ligand>
        <name>sn-glycerol 3-phosphate</name>
        <dbReference type="ChEBI" id="CHEBI:57597"/>
    </ligand>
</feature>
<comment type="pathway">
    <text evidence="13">Membrane lipid metabolism; glycerophospholipid metabolism.</text>
</comment>
<dbReference type="NCBIfam" id="NF000942">
    <property type="entry name" value="PRK00094.1-4"/>
    <property type="match status" value="1"/>
</dbReference>
<evidence type="ECO:0000256" key="4">
    <source>
        <dbReference type="ARBA" id="ARBA00023002"/>
    </source>
</evidence>
<dbReference type="InterPro" id="IPR011128">
    <property type="entry name" value="G3P_DH_NAD-dep_N"/>
</dbReference>
<dbReference type="GO" id="GO:0008654">
    <property type="term" value="P:phospholipid biosynthetic process"/>
    <property type="evidence" value="ECO:0007669"/>
    <property type="project" value="UniProtKB-KW"/>
</dbReference>
<dbReference type="EMBL" id="CZBY01000012">
    <property type="protein sequence ID" value="CUQ87901.1"/>
    <property type="molecule type" value="Genomic_DNA"/>
</dbReference>
<keyword evidence="4 13" id="KW-0560">Oxidoreductase</keyword>
<evidence type="ECO:0000256" key="1">
    <source>
        <dbReference type="ARBA" id="ARBA00011009"/>
    </source>
</evidence>
<dbReference type="SUPFAM" id="SSF48179">
    <property type="entry name" value="6-phosphogluconate dehydrogenase C-terminal domain-like"/>
    <property type="match status" value="1"/>
</dbReference>
<feature type="binding site" evidence="16">
    <location>
        <position position="81"/>
    </location>
    <ligand>
        <name>NAD(+)</name>
        <dbReference type="ChEBI" id="CHEBI:57540"/>
    </ligand>
</feature>
<feature type="binding site" evidence="13">
    <location>
        <position position="132"/>
    </location>
    <ligand>
        <name>sn-glycerol 3-phosphate</name>
        <dbReference type="ChEBI" id="CHEBI:57597"/>
    </ligand>
</feature>
<dbReference type="NCBIfam" id="NF000940">
    <property type="entry name" value="PRK00094.1-2"/>
    <property type="match status" value="1"/>
</dbReference>
<dbReference type="FunFam" id="3.40.50.720:FF:000019">
    <property type="entry name" value="Glycerol-3-phosphate dehydrogenase [NAD(P)+]"/>
    <property type="match status" value="1"/>
</dbReference>
<evidence type="ECO:0000256" key="7">
    <source>
        <dbReference type="ARBA" id="ARBA00023209"/>
    </source>
</evidence>
<dbReference type="SUPFAM" id="SSF51735">
    <property type="entry name" value="NAD(P)-binding Rossmann-fold domains"/>
    <property type="match status" value="1"/>
</dbReference>
<feature type="binding site" evidence="16">
    <location>
        <position position="251"/>
    </location>
    <ligand>
        <name>NAD(+)</name>
        <dbReference type="ChEBI" id="CHEBI:57540"/>
    </ligand>
</feature>
<accession>A0A174ZVP1</accession>
<dbReference type="GO" id="GO:0046167">
    <property type="term" value="P:glycerol-3-phosphate biosynthetic process"/>
    <property type="evidence" value="ECO:0007669"/>
    <property type="project" value="UniProtKB-UniRule"/>
</dbReference>
<dbReference type="Pfam" id="PF07479">
    <property type="entry name" value="NAD_Gly3P_dh_C"/>
    <property type="match status" value="1"/>
</dbReference>
<feature type="binding site" evidence="13">
    <location>
        <position position="104"/>
    </location>
    <ligand>
        <name>NADPH</name>
        <dbReference type="ChEBI" id="CHEBI:57783"/>
    </ligand>
</feature>
<keyword evidence="2 13" id="KW-0444">Lipid biosynthesis</keyword>
<evidence type="ECO:0000259" key="18">
    <source>
        <dbReference type="Pfam" id="PF01210"/>
    </source>
</evidence>
<feature type="active site" description="Proton acceptor" evidence="13 14">
    <location>
        <position position="187"/>
    </location>
</feature>
<protein>
    <recommendedName>
        <fullName evidence="11 13">Glycerol-3-phosphate dehydrogenase [NAD(P)+]</fullName>
        <ecNumber evidence="10 13">1.1.1.94</ecNumber>
    </recommendedName>
    <alternativeName>
        <fullName evidence="13">NAD(P)(+)-dependent glycerol-3-phosphate dehydrogenase</fullName>
    </alternativeName>
    <alternativeName>
        <fullName evidence="12 13">NAD(P)H-dependent dihydroxyacetone-phosphate reductase</fullName>
    </alternativeName>
</protein>
<dbReference type="InterPro" id="IPR006109">
    <property type="entry name" value="G3P_DH_NAD-dep_C"/>
</dbReference>
<dbReference type="InterPro" id="IPR008927">
    <property type="entry name" value="6-PGluconate_DH-like_C_sf"/>
</dbReference>
<keyword evidence="13" id="KW-0547">Nucleotide-binding</keyword>
<evidence type="ECO:0000256" key="12">
    <source>
        <dbReference type="ARBA" id="ARBA00080511"/>
    </source>
</evidence>
<evidence type="ECO:0000259" key="19">
    <source>
        <dbReference type="Pfam" id="PF07479"/>
    </source>
</evidence>
<dbReference type="UniPathway" id="UPA00940"/>
<evidence type="ECO:0000256" key="5">
    <source>
        <dbReference type="ARBA" id="ARBA00023027"/>
    </source>
</evidence>
<dbReference type="STRING" id="39492.ERS852540_01615"/>
<dbReference type="Gene3D" id="3.40.50.720">
    <property type="entry name" value="NAD(P)-binding Rossmann-like Domain"/>
    <property type="match status" value="1"/>
</dbReference>
<comment type="function">
    <text evidence="13">Catalyzes the reduction of the glycolytic intermediate dihydroxyacetone phosphate (DHAP) to sn-glycerol 3-phosphate (G3P), the key precursor for phospholipid synthesis.</text>
</comment>
<dbReference type="GO" id="GO:0051287">
    <property type="term" value="F:NAD binding"/>
    <property type="evidence" value="ECO:0007669"/>
    <property type="project" value="InterPro"/>
</dbReference>
<feature type="binding site" evidence="16">
    <location>
        <begin position="8"/>
        <end position="12"/>
    </location>
    <ligand>
        <name>NAD(+)</name>
        <dbReference type="ChEBI" id="CHEBI:57540"/>
    </ligand>
</feature>
<dbReference type="EC" id="1.1.1.94" evidence="10 13"/>
<evidence type="ECO:0000256" key="9">
    <source>
        <dbReference type="ARBA" id="ARBA00052716"/>
    </source>
</evidence>
<feature type="binding site" evidence="13">
    <location>
        <position position="11"/>
    </location>
    <ligand>
        <name>NADPH</name>
        <dbReference type="ChEBI" id="CHEBI:57783"/>
    </ligand>
</feature>
<evidence type="ECO:0000256" key="10">
    <source>
        <dbReference type="ARBA" id="ARBA00066687"/>
    </source>
</evidence>
<feature type="binding site" evidence="16">
    <location>
        <position position="136"/>
    </location>
    <ligand>
        <name>NAD(+)</name>
        <dbReference type="ChEBI" id="CHEBI:57540"/>
    </ligand>
</feature>
<name>A0A174ZVP1_9FIRM</name>
<feature type="binding site" evidence="13">
    <location>
        <position position="240"/>
    </location>
    <ligand>
        <name>sn-glycerol 3-phosphate</name>
        <dbReference type="ChEBI" id="CHEBI:57597"/>
    </ligand>
</feature>
<proteinExistence type="inferred from homology"/>
<evidence type="ECO:0000256" key="15">
    <source>
        <dbReference type="PIRSR" id="PIRSR000114-2"/>
    </source>
</evidence>
<dbReference type="GO" id="GO:0141152">
    <property type="term" value="F:glycerol-3-phosphate dehydrogenase (NAD+) activity"/>
    <property type="evidence" value="ECO:0007669"/>
    <property type="project" value="RHEA"/>
</dbReference>
<evidence type="ECO:0000256" key="11">
    <source>
        <dbReference type="ARBA" id="ARBA00069372"/>
    </source>
</evidence>
<dbReference type="GO" id="GO:0141153">
    <property type="term" value="F:glycerol-3-phosphate dehydrogenase (NADP+) activity"/>
    <property type="evidence" value="ECO:0007669"/>
    <property type="project" value="RHEA"/>
</dbReference>
<feature type="binding site" evidence="13">
    <location>
        <position position="31"/>
    </location>
    <ligand>
        <name>NADPH</name>
        <dbReference type="ChEBI" id="CHEBI:57783"/>
    </ligand>
</feature>
<dbReference type="Gene3D" id="1.10.1040.10">
    <property type="entry name" value="N-(1-d-carboxylethyl)-l-norvaline Dehydrogenase, domain 2"/>
    <property type="match status" value="1"/>
</dbReference>
<evidence type="ECO:0000256" key="16">
    <source>
        <dbReference type="PIRSR" id="PIRSR000114-3"/>
    </source>
</evidence>
<keyword evidence="3 13" id="KW-0521">NADP</keyword>
<keyword evidence="5 13" id="KW-0520">NAD</keyword>
<feature type="domain" description="Glycerol-3-phosphate dehydrogenase NAD-dependent C-terminal" evidence="19">
    <location>
        <begin position="176"/>
        <end position="315"/>
    </location>
</feature>
<evidence type="ECO:0000256" key="2">
    <source>
        <dbReference type="ARBA" id="ARBA00022516"/>
    </source>
</evidence>
<evidence type="ECO:0000256" key="13">
    <source>
        <dbReference type="HAMAP-Rule" id="MF_00394"/>
    </source>
</evidence>
<dbReference type="PRINTS" id="PR00077">
    <property type="entry name" value="GPDHDRGNASE"/>
</dbReference>
<feature type="binding site" evidence="13">
    <location>
        <position position="276"/>
    </location>
    <ligand>
        <name>NADPH</name>
        <dbReference type="ChEBI" id="CHEBI:57783"/>
    </ligand>
</feature>
<evidence type="ECO:0000256" key="3">
    <source>
        <dbReference type="ARBA" id="ARBA00022857"/>
    </source>
</evidence>
<evidence type="ECO:0000313" key="21">
    <source>
        <dbReference type="Proteomes" id="UP000095662"/>
    </source>
</evidence>
<organism evidence="20 21">
    <name type="scientific">[Eubacterium] siraeum</name>
    <dbReference type="NCBI Taxonomy" id="39492"/>
    <lineage>
        <taxon>Bacteria</taxon>
        <taxon>Bacillati</taxon>
        <taxon>Bacillota</taxon>
        <taxon>Clostridia</taxon>
        <taxon>Eubacteriales</taxon>
        <taxon>Oscillospiraceae</taxon>
        <taxon>Oscillospiraceae incertae sedis</taxon>
    </lineage>
</organism>
<dbReference type="PANTHER" id="PTHR11728:SF1">
    <property type="entry name" value="GLYCEROL-3-PHOSPHATE DEHYDROGENASE [NAD(+)] 2, CHLOROPLASTIC"/>
    <property type="match status" value="1"/>
</dbReference>
<dbReference type="GO" id="GO:0006650">
    <property type="term" value="P:glycerophospholipid metabolic process"/>
    <property type="evidence" value="ECO:0007669"/>
    <property type="project" value="UniProtKB-UniRule"/>
</dbReference>
<feature type="binding site" evidence="15">
    <location>
        <position position="104"/>
    </location>
    <ligand>
        <name>substrate</name>
    </ligand>
</feature>
<comment type="caution">
    <text evidence="13">Lacks conserved residue(s) required for the propagation of feature annotation.</text>
</comment>
<dbReference type="GO" id="GO:0046168">
    <property type="term" value="P:glycerol-3-phosphate catabolic process"/>
    <property type="evidence" value="ECO:0007669"/>
    <property type="project" value="InterPro"/>
</dbReference>
<comment type="catalytic activity">
    <reaction evidence="9">
        <text>sn-glycerol 3-phosphate + NADP(+) = dihydroxyacetone phosphate + NADPH + H(+)</text>
        <dbReference type="Rhea" id="RHEA:11096"/>
        <dbReference type="ChEBI" id="CHEBI:15378"/>
        <dbReference type="ChEBI" id="CHEBI:57597"/>
        <dbReference type="ChEBI" id="CHEBI:57642"/>
        <dbReference type="ChEBI" id="CHEBI:57783"/>
        <dbReference type="ChEBI" id="CHEBI:58349"/>
        <dbReference type="EC" id="1.1.1.94"/>
    </reaction>
    <physiologicalReaction direction="right-to-left" evidence="9">
        <dbReference type="Rhea" id="RHEA:11098"/>
    </physiologicalReaction>
</comment>
<feature type="binding site" evidence="13">
    <location>
        <position position="251"/>
    </location>
    <ligand>
        <name>NADPH</name>
        <dbReference type="ChEBI" id="CHEBI:57783"/>
    </ligand>
</feature>
<dbReference type="HAMAP" id="MF_00394">
    <property type="entry name" value="NAD_Glyc3P_dehydrog"/>
    <property type="match status" value="1"/>
</dbReference>
<keyword evidence="8 13" id="KW-1208">Phospholipid metabolism</keyword>
<evidence type="ECO:0000256" key="17">
    <source>
        <dbReference type="RuleBase" id="RU000437"/>
    </source>
</evidence>
<feature type="binding site" evidence="13">
    <location>
        <position position="251"/>
    </location>
    <ligand>
        <name>sn-glycerol 3-phosphate</name>
        <dbReference type="ChEBI" id="CHEBI:57597"/>
    </ligand>
</feature>
<dbReference type="InterPro" id="IPR006168">
    <property type="entry name" value="G3P_DH_NAD-dep"/>
</dbReference>
<feature type="domain" description="Glycerol-3-phosphate dehydrogenase NAD-dependent N-terminal" evidence="18">
    <location>
        <begin position="3"/>
        <end position="155"/>
    </location>
</feature>
<evidence type="ECO:0000313" key="20">
    <source>
        <dbReference type="EMBL" id="CUQ87901.1"/>
    </source>
</evidence>
<comment type="subcellular location">
    <subcellularLocation>
        <location evidence="13">Cytoplasm</location>
    </subcellularLocation>
</comment>
<feature type="binding site" evidence="13">
    <location>
        <position position="104"/>
    </location>
    <ligand>
        <name>sn-glycerol 3-phosphate</name>
        <dbReference type="ChEBI" id="CHEBI:57597"/>
    </ligand>
</feature>
<feature type="binding site" evidence="13">
    <location>
        <position position="252"/>
    </location>
    <ligand>
        <name>sn-glycerol 3-phosphate</name>
        <dbReference type="ChEBI" id="CHEBI:57597"/>
    </ligand>
</feature>
<comment type="similarity">
    <text evidence="1 13 17">Belongs to the NAD-dependent glycerol-3-phosphate dehydrogenase family.</text>
</comment>
<keyword evidence="7 13" id="KW-0594">Phospholipid biosynthesis</keyword>
<dbReference type="GO" id="GO:0005829">
    <property type="term" value="C:cytosol"/>
    <property type="evidence" value="ECO:0007669"/>
    <property type="project" value="TreeGrafter"/>
</dbReference>
<dbReference type="OrthoDB" id="9812273at2"/>
<comment type="catalytic activity">
    <reaction evidence="13">
        <text>sn-glycerol 3-phosphate + NAD(+) = dihydroxyacetone phosphate + NADH + H(+)</text>
        <dbReference type="Rhea" id="RHEA:11092"/>
        <dbReference type="ChEBI" id="CHEBI:15378"/>
        <dbReference type="ChEBI" id="CHEBI:57540"/>
        <dbReference type="ChEBI" id="CHEBI:57597"/>
        <dbReference type="ChEBI" id="CHEBI:57642"/>
        <dbReference type="ChEBI" id="CHEBI:57945"/>
        <dbReference type="EC" id="1.1.1.94"/>
    </reaction>
</comment>
<evidence type="ECO:0000256" key="6">
    <source>
        <dbReference type="ARBA" id="ARBA00023098"/>
    </source>
</evidence>
<feature type="binding site" evidence="13">
    <location>
        <position position="250"/>
    </location>
    <ligand>
        <name>sn-glycerol 3-phosphate</name>
        <dbReference type="ChEBI" id="CHEBI:57597"/>
    </ligand>
</feature>
<feature type="binding site" evidence="13">
    <location>
        <position position="134"/>
    </location>
    <ligand>
        <name>sn-glycerol 3-phosphate</name>
        <dbReference type="ChEBI" id="CHEBI:57597"/>
    </ligand>
</feature>
<dbReference type="Pfam" id="PF01210">
    <property type="entry name" value="NAD_Gly3P_dh_N"/>
    <property type="match status" value="1"/>
</dbReference>